<evidence type="ECO:0000259" key="11">
    <source>
        <dbReference type="SMART" id="SM01166"/>
    </source>
</evidence>
<evidence type="ECO:0000256" key="1">
    <source>
        <dbReference type="ARBA" id="ARBA00009482"/>
    </source>
</evidence>
<dbReference type="RefSeq" id="XP_025380729.1">
    <property type="nucleotide sequence ID" value="XM_025520544.1"/>
</dbReference>
<dbReference type="SUPFAM" id="SSF50978">
    <property type="entry name" value="WD40 repeat-like"/>
    <property type="match status" value="1"/>
</dbReference>
<evidence type="ECO:0000256" key="2">
    <source>
        <dbReference type="ARBA" id="ARBA00022553"/>
    </source>
</evidence>
<keyword evidence="2" id="KW-0597">Phosphoprotein</keyword>
<dbReference type="SMART" id="SM01167">
    <property type="entry name" value="DUF1900"/>
    <property type="match status" value="1"/>
</dbReference>
<feature type="repeat" description="WD" evidence="8">
    <location>
        <begin position="193"/>
        <end position="234"/>
    </location>
</feature>
<dbReference type="EMBL" id="KZ819634">
    <property type="protein sequence ID" value="PWN93531.1"/>
    <property type="molecule type" value="Genomic_DNA"/>
</dbReference>
<dbReference type="PANTHER" id="PTHR10856">
    <property type="entry name" value="CORONIN"/>
    <property type="match status" value="1"/>
</dbReference>
<dbReference type="Gene3D" id="2.130.10.10">
    <property type="entry name" value="YVTN repeat-like/Quinoprotein amine dehydrogenase"/>
    <property type="match status" value="1"/>
</dbReference>
<dbReference type="SMART" id="SM00320">
    <property type="entry name" value="WD40"/>
    <property type="match status" value="4"/>
</dbReference>
<feature type="compositionally biased region" description="Polar residues" evidence="10">
    <location>
        <begin position="509"/>
        <end position="522"/>
    </location>
</feature>
<dbReference type="FunFam" id="2.130.10.10:FF:000197">
    <property type="entry name" value="Coronin"/>
    <property type="match status" value="1"/>
</dbReference>
<dbReference type="SMART" id="SM01166">
    <property type="entry name" value="DUF1899"/>
    <property type="match status" value="1"/>
</dbReference>
<dbReference type="GO" id="GO:0051015">
    <property type="term" value="F:actin filament binding"/>
    <property type="evidence" value="ECO:0007669"/>
    <property type="project" value="TreeGrafter"/>
</dbReference>
<protein>
    <recommendedName>
        <fullName evidence="9">Coronin</fullName>
    </recommendedName>
</protein>
<dbReference type="OrthoDB" id="1850764at2759"/>
<feature type="compositionally biased region" description="Basic and acidic residues" evidence="10">
    <location>
        <begin position="524"/>
        <end position="544"/>
    </location>
</feature>
<dbReference type="InParanoid" id="A0A316YWG7"/>
<evidence type="ECO:0000256" key="3">
    <source>
        <dbReference type="ARBA" id="ARBA00022574"/>
    </source>
</evidence>
<evidence type="ECO:0000256" key="8">
    <source>
        <dbReference type="PROSITE-ProRule" id="PRU00221"/>
    </source>
</evidence>
<dbReference type="STRING" id="215250.A0A316YWG7"/>
<keyword evidence="3 8" id="KW-0853">WD repeat</keyword>
<feature type="region of interest" description="Disordered" evidence="10">
    <location>
        <begin position="421"/>
        <end position="544"/>
    </location>
</feature>
<evidence type="ECO:0000313" key="13">
    <source>
        <dbReference type="Proteomes" id="UP000245768"/>
    </source>
</evidence>
<comment type="similarity">
    <text evidence="1 9">Belongs to the WD repeat coronin family.</text>
</comment>
<evidence type="ECO:0000256" key="10">
    <source>
        <dbReference type="SAM" id="MobiDB-lite"/>
    </source>
</evidence>
<dbReference type="GO" id="GO:0007015">
    <property type="term" value="P:actin filament organization"/>
    <property type="evidence" value="ECO:0007669"/>
    <property type="project" value="TreeGrafter"/>
</dbReference>
<evidence type="ECO:0000256" key="6">
    <source>
        <dbReference type="ARBA" id="ARBA00023203"/>
    </source>
</evidence>
<dbReference type="GeneID" id="37042460"/>
<dbReference type="InterPro" id="IPR015048">
    <property type="entry name" value="DUF1899"/>
</dbReference>
<feature type="compositionally biased region" description="Polar residues" evidence="10">
    <location>
        <begin position="489"/>
        <end position="499"/>
    </location>
</feature>
<keyword evidence="5" id="KW-0175">Coiled coil</keyword>
<keyword evidence="4 9" id="KW-0677">Repeat</keyword>
<evidence type="ECO:0000256" key="5">
    <source>
        <dbReference type="ARBA" id="ARBA00023054"/>
    </source>
</evidence>
<dbReference type="InterPro" id="IPR015505">
    <property type="entry name" value="Coronin"/>
</dbReference>
<evidence type="ECO:0000256" key="7">
    <source>
        <dbReference type="ARBA" id="ARBA00062568"/>
    </source>
</evidence>
<dbReference type="AlphaFoldDB" id="A0A316YWG7"/>
<feature type="compositionally biased region" description="Low complexity" evidence="10">
    <location>
        <begin position="467"/>
        <end position="480"/>
    </location>
</feature>
<dbReference type="PROSITE" id="PS50294">
    <property type="entry name" value="WD_REPEATS_REGION"/>
    <property type="match status" value="1"/>
</dbReference>
<dbReference type="Pfam" id="PF16300">
    <property type="entry name" value="WD40_4"/>
    <property type="match status" value="1"/>
</dbReference>
<comment type="subunit">
    <text evidence="7">Binds to F-actin.</text>
</comment>
<organism evidence="12 13">
    <name type="scientific">Acaromyces ingoldii</name>
    <dbReference type="NCBI Taxonomy" id="215250"/>
    <lineage>
        <taxon>Eukaryota</taxon>
        <taxon>Fungi</taxon>
        <taxon>Dikarya</taxon>
        <taxon>Basidiomycota</taxon>
        <taxon>Ustilaginomycotina</taxon>
        <taxon>Exobasidiomycetes</taxon>
        <taxon>Exobasidiales</taxon>
        <taxon>Cryptobasidiaceae</taxon>
        <taxon>Acaromyces</taxon>
    </lineage>
</organism>
<dbReference type="InterPro" id="IPR015943">
    <property type="entry name" value="WD40/YVTN_repeat-like_dom_sf"/>
</dbReference>
<evidence type="ECO:0000313" key="12">
    <source>
        <dbReference type="EMBL" id="PWN93531.1"/>
    </source>
</evidence>
<keyword evidence="13" id="KW-1185">Reference proteome</keyword>
<gene>
    <name evidence="12" type="ORF">FA10DRAFT_264168</name>
</gene>
<evidence type="ECO:0000256" key="4">
    <source>
        <dbReference type="ARBA" id="ARBA00022737"/>
    </source>
</evidence>
<dbReference type="Pfam" id="PF08953">
    <property type="entry name" value="DUF1899"/>
    <property type="match status" value="1"/>
</dbReference>
<dbReference type="InterPro" id="IPR036322">
    <property type="entry name" value="WD40_repeat_dom_sf"/>
</dbReference>
<dbReference type="PANTHER" id="PTHR10856:SF0">
    <property type="entry name" value="CORONIN"/>
    <property type="match status" value="1"/>
</dbReference>
<keyword evidence="6" id="KW-0009">Actin-binding</keyword>
<evidence type="ECO:0000256" key="9">
    <source>
        <dbReference type="RuleBase" id="RU280818"/>
    </source>
</evidence>
<name>A0A316YWG7_9BASI</name>
<feature type="repeat" description="WD" evidence="8">
    <location>
        <begin position="76"/>
        <end position="111"/>
    </location>
</feature>
<accession>A0A316YWG7</accession>
<dbReference type="Pfam" id="PF00400">
    <property type="entry name" value="WD40"/>
    <property type="match status" value="2"/>
</dbReference>
<sequence>MSRFVRPSKYRHVYGEAAKKEGCYDNVKVTNNAWDTNLVSTNGTYLSLSWNASGGGAFAILPLDRPGKLPDIYPLCRGHTAAVLDTDFSPFHSDIVVSGADDGTLGVWKVQPDLFDILDLDEKAKERAGGVKDLSPVVRLNTGGRRVGQVLFHPTAEGVVAASTSDHQIKLFDITTAASGGAGAGDQQATVSLTGAKDSIQSLDYDYAGNRLVATSRDKKLRVFDPRKGSEAVMMGDGHQGVKGARVTWCGNSERIITTGFSKMSDRQLFLWDARSLDKPIKSVNVDSSNGVVMPFWSDNNVVFLAGKGDGNIRYYELDSDELHYLQEYKSTDPQRGMTFVPRRSLKAEENEIARAYKVTGNMIQPISFYVPRRAESFQSDIFPPARSSVPALSGKDFFNGKQALPNLVSLEDGSGLKAPVSAPAPISAPSTPLPSTPAAAPEPRAQQKEEATPAPRRLPSPERKAPSATATPLTAPSTTFEARRELSRPSSPVKTTFKPSAAMDSTKEISPSAPSYANGGSSDAKRGVHAEHAHDGEKAELKRKVEELTDKLGERESLIRTLELEIEKLKINQAKVREAIGF</sequence>
<dbReference type="GO" id="GO:0030479">
    <property type="term" value="C:actin cortical patch"/>
    <property type="evidence" value="ECO:0007669"/>
    <property type="project" value="UniProtKB-ARBA"/>
</dbReference>
<dbReference type="PROSITE" id="PS50082">
    <property type="entry name" value="WD_REPEATS_2"/>
    <property type="match status" value="2"/>
</dbReference>
<reference evidence="12 13" key="1">
    <citation type="journal article" date="2018" name="Mol. Biol. Evol.">
        <title>Broad Genomic Sampling Reveals a Smut Pathogenic Ancestry of the Fungal Clade Ustilaginomycotina.</title>
        <authorList>
            <person name="Kijpornyongpan T."/>
            <person name="Mondo S.J."/>
            <person name="Barry K."/>
            <person name="Sandor L."/>
            <person name="Lee J."/>
            <person name="Lipzen A."/>
            <person name="Pangilinan J."/>
            <person name="LaButti K."/>
            <person name="Hainaut M."/>
            <person name="Henrissat B."/>
            <person name="Grigoriev I.V."/>
            <person name="Spatafora J.W."/>
            <person name="Aime M.C."/>
        </authorList>
    </citation>
    <scope>NUCLEOTIDE SEQUENCE [LARGE SCALE GENOMIC DNA]</scope>
    <source>
        <strain evidence="12 13">MCA 4198</strain>
    </source>
</reference>
<proteinExistence type="inferred from homology"/>
<dbReference type="InterPro" id="IPR001680">
    <property type="entry name" value="WD40_rpt"/>
</dbReference>
<dbReference type="Proteomes" id="UP000245768">
    <property type="component" value="Unassembled WGS sequence"/>
</dbReference>
<feature type="compositionally biased region" description="Low complexity" evidence="10">
    <location>
        <begin position="421"/>
        <end position="431"/>
    </location>
</feature>
<dbReference type="FunCoup" id="A0A316YWG7">
    <property type="interactions" value="92"/>
</dbReference>
<feature type="domain" description="DUF1899" evidence="11">
    <location>
        <begin position="3"/>
        <end position="67"/>
    </location>
</feature>